<evidence type="ECO:0000256" key="6">
    <source>
        <dbReference type="ARBA" id="ARBA00023033"/>
    </source>
</evidence>
<gene>
    <name evidence="8 9" type="primary">coq7</name>
    <name evidence="9" type="ORF">CPBP_00753</name>
</gene>
<reference evidence="9 10" key="1">
    <citation type="submission" date="2020-06" db="EMBL/GenBank/DDBJ databases">
        <title>The endosymbiont of the kinetoplastid Bodo saltans is a Paracaedibacter-like alpha-proteobacterium possessing a putative toxin-antitoxin system.</title>
        <authorList>
            <person name="Midha S."/>
            <person name="Rigden D.J."/>
            <person name="Siozios S."/>
            <person name="Hurst G.D.D."/>
            <person name="Jackson A.P."/>
        </authorList>
    </citation>
    <scope>NUCLEOTIDE SEQUENCE [LARGE SCALE GENOMIC DNA]</scope>
    <source>
        <strain evidence="9">Lake Konstanz</strain>
    </source>
</reference>
<dbReference type="PANTHER" id="PTHR11237:SF4">
    <property type="entry name" value="5-DEMETHOXYUBIQUINONE HYDROXYLASE, MITOCHONDRIAL"/>
    <property type="match status" value="1"/>
</dbReference>
<dbReference type="AlphaFoldDB" id="A0A7L9RUC2"/>
<comment type="catalytic activity">
    <reaction evidence="8">
        <text>a 5-methoxy-2-methyl-3-(all-trans-polyprenyl)benzene-1,4-diol + AH2 + O2 = a 3-demethylubiquinol + A + H2O</text>
        <dbReference type="Rhea" id="RHEA:50908"/>
        <dbReference type="Rhea" id="RHEA-COMP:10859"/>
        <dbReference type="Rhea" id="RHEA-COMP:10914"/>
        <dbReference type="ChEBI" id="CHEBI:13193"/>
        <dbReference type="ChEBI" id="CHEBI:15377"/>
        <dbReference type="ChEBI" id="CHEBI:15379"/>
        <dbReference type="ChEBI" id="CHEBI:17499"/>
        <dbReference type="ChEBI" id="CHEBI:84167"/>
        <dbReference type="ChEBI" id="CHEBI:84422"/>
        <dbReference type="EC" id="1.14.99.60"/>
    </reaction>
</comment>
<feature type="binding site" evidence="8">
    <location>
        <position position="134"/>
    </location>
    <ligand>
        <name>Fe cation</name>
        <dbReference type="ChEBI" id="CHEBI:24875"/>
        <label>1</label>
    </ligand>
</feature>
<dbReference type="GO" id="GO:0005886">
    <property type="term" value="C:plasma membrane"/>
    <property type="evidence" value="ECO:0007669"/>
    <property type="project" value="UniProtKB-SubCell"/>
</dbReference>
<feature type="binding site" evidence="8">
    <location>
        <position position="99"/>
    </location>
    <ligand>
        <name>Fe cation</name>
        <dbReference type="ChEBI" id="CHEBI:24875"/>
        <label>2</label>
    </ligand>
</feature>
<keyword evidence="4 8" id="KW-0560">Oxidoreductase</keyword>
<evidence type="ECO:0000256" key="8">
    <source>
        <dbReference type="HAMAP-Rule" id="MF_01658"/>
    </source>
</evidence>
<dbReference type="Pfam" id="PF03232">
    <property type="entry name" value="COQ7"/>
    <property type="match status" value="1"/>
</dbReference>
<dbReference type="UniPathway" id="UPA00232"/>
<feature type="binding site" evidence="8">
    <location>
        <position position="50"/>
    </location>
    <ligand>
        <name>Fe cation</name>
        <dbReference type="ChEBI" id="CHEBI:24875"/>
        <label>1</label>
    </ligand>
</feature>
<name>A0A7L9RUC2_9PROT</name>
<accession>A0A7L9RUC2</accession>
<dbReference type="InterPro" id="IPR012347">
    <property type="entry name" value="Ferritin-like"/>
</dbReference>
<dbReference type="GO" id="GO:0006744">
    <property type="term" value="P:ubiquinone biosynthetic process"/>
    <property type="evidence" value="ECO:0007669"/>
    <property type="project" value="UniProtKB-UniRule"/>
</dbReference>
<feature type="binding site" evidence="8">
    <location>
        <position position="137"/>
    </location>
    <ligand>
        <name>Fe cation</name>
        <dbReference type="ChEBI" id="CHEBI:24875"/>
        <label>2</label>
    </ligand>
</feature>
<dbReference type="Gene3D" id="1.20.1260.10">
    <property type="match status" value="1"/>
</dbReference>
<keyword evidence="10" id="KW-1185">Reference proteome</keyword>
<evidence type="ECO:0000256" key="7">
    <source>
        <dbReference type="ARBA" id="ARBA00023136"/>
    </source>
</evidence>
<evidence type="ECO:0000313" key="10">
    <source>
        <dbReference type="Proteomes" id="UP000594001"/>
    </source>
</evidence>
<comment type="similarity">
    <text evidence="8">Belongs to the COQ7 family.</text>
</comment>
<dbReference type="EMBL" id="CP054719">
    <property type="protein sequence ID" value="QOL19978.1"/>
    <property type="molecule type" value="Genomic_DNA"/>
</dbReference>
<evidence type="ECO:0000256" key="3">
    <source>
        <dbReference type="ARBA" id="ARBA00022723"/>
    </source>
</evidence>
<keyword evidence="5 8" id="KW-0408">Iron</keyword>
<evidence type="ECO:0000256" key="1">
    <source>
        <dbReference type="ARBA" id="ARBA00004749"/>
    </source>
</evidence>
<keyword evidence="8" id="KW-1003">Cell membrane</keyword>
<protein>
    <recommendedName>
        <fullName evidence="8">3-demethoxyubiquinol 3-hydroxylase</fullName>
        <shortName evidence="8">DMQ hydroxylase</shortName>
        <ecNumber evidence="8">1.14.99.60</ecNumber>
    </recommendedName>
    <alternativeName>
        <fullName evidence="8">2-nonaprenyl-3-methyl-6-methoxy-1,4-benzoquinol hydroxylase</fullName>
    </alternativeName>
</protein>
<dbReference type="InterPro" id="IPR009078">
    <property type="entry name" value="Ferritin-like_SF"/>
</dbReference>
<dbReference type="GO" id="GO:0046872">
    <property type="term" value="F:metal ion binding"/>
    <property type="evidence" value="ECO:0007669"/>
    <property type="project" value="UniProtKB-KW"/>
</dbReference>
<keyword evidence="6 8" id="KW-0503">Monooxygenase</keyword>
<evidence type="ECO:0000256" key="4">
    <source>
        <dbReference type="ARBA" id="ARBA00023002"/>
    </source>
</evidence>
<dbReference type="CDD" id="cd01042">
    <property type="entry name" value="DMQH"/>
    <property type="match status" value="1"/>
</dbReference>
<evidence type="ECO:0000256" key="2">
    <source>
        <dbReference type="ARBA" id="ARBA00022688"/>
    </source>
</evidence>
<feature type="binding site" evidence="8">
    <location>
        <position position="17"/>
    </location>
    <ligand>
        <name>Fe cation</name>
        <dbReference type="ChEBI" id="CHEBI:24875"/>
        <label>1</label>
    </ligand>
</feature>
<feature type="binding site" evidence="8">
    <location>
        <position position="47"/>
    </location>
    <ligand>
        <name>Fe cation</name>
        <dbReference type="ChEBI" id="CHEBI:24875"/>
        <label>1</label>
    </ligand>
</feature>
<proteinExistence type="inferred from homology"/>
<comment type="pathway">
    <text evidence="1 8">Cofactor biosynthesis; ubiquinone biosynthesis.</text>
</comment>
<comment type="subcellular location">
    <subcellularLocation>
        <location evidence="8">Cell membrane</location>
        <topology evidence="8">Peripheral membrane protein</topology>
    </subcellularLocation>
</comment>
<dbReference type="SUPFAM" id="SSF47240">
    <property type="entry name" value="Ferritin-like"/>
    <property type="match status" value="1"/>
</dbReference>
<organism evidence="9 10">
    <name type="scientific">Candidatus Bodocaedibacter vickermanii</name>
    <dbReference type="NCBI Taxonomy" id="2741701"/>
    <lineage>
        <taxon>Bacteria</taxon>
        <taxon>Pseudomonadati</taxon>
        <taxon>Pseudomonadota</taxon>
        <taxon>Alphaproteobacteria</taxon>
        <taxon>Holosporales</taxon>
        <taxon>Candidatus Paracaedibacteraceae</taxon>
        <taxon>Candidatus Bodocaedibacter</taxon>
    </lineage>
</organism>
<dbReference type="PANTHER" id="PTHR11237">
    <property type="entry name" value="COENZYME Q10 BIOSYNTHESIS PROTEIN 7"/>
    <property type="match status" value="1"/>
</dbReference>
<feature type="binding site" evidence="8">
    <location>
        <position position="134"/>
    </location>
    <ligand>
        <name>Fe cation</name>
        <dbReference type="ChEBI" id="CHEBI:24875"/>
        <label>2</label>
    </ligand>
</feature>
<sequence length="173" mass="19880">MRKSDLGKIIRVDHAGELGAKWIYEGQLRWIKDPTIKAEIQHMYDQEMQHLNYFESLIRDRQVRPTALMPVWKWAGKTAGAVSAVLGTNAAMACTEAVEDVIDEHYAEQIKNLEQHHPDELNLIQTLKTFREDECNHRDAAAEYNQDPSIAKQIFKKVIKVGVRTAIEISKRI</sequence>
<keyword evidence="3 8" id="KW-0479">Metal-binding</keyword>
<dbReference type="EC" id="1.14.99.60" evidence="8"/>
<dbReference type="RefSeq" id="WP_350331533.1">
    <property type="nucleotide sequence ID" value="NZ_CP054719.1"/>
</dbReference>
<keyword evidence="7 8" id="KW-0472">Membrane</keyword>
<feature type="binding site" evidence="8">
    <location>
        <position position="47"/>
    </location>
    <ligand>
        <name>Fe cation</name>
        <dbReference type="ChEBI" id="CHEBI:24875"/>
        <label>2</label>
    </ligand>
</feature>
<dbReference type="Proteomes" id="UP000594001">
    <property type="component" value="Chromosome"/>
</dbReference>
<dbReference type="InterPro" id="IPR011566">
    <property type="entry name" value="Ubq_synth_Coq7"/>
</dbReference>
<evidence type="ECO:0000256" key="5">
    <source>
        <dbReference type="ARBA" id="ARBA00023004"/>
    </source>
</evidence>
<comment type="cofactor">
    <cofactor evidence="8">
        <name>Fe cation</name>
        <dbReference type="ChEBI" id="CHEBI:24875"/>
    </cofactor>
    <text evidence="8">Binds 2 iron ions per subunit.</text>
</comment>
<keyword evidence="2 8" id="KW-0831">Ubiquinone biosynthesis</keyword>
<dbReference type="GO" id="GO:0008682">
    <property type="term" value="F:3-demethoxyubiquinol 3-hydroxylase activity"/>
    <property type="evidence" value="ECO:0007669"/>
    <property type="project" value="UniProtKB-EC"/>
</dbReference>
<evidence type="ECO:0000313" key="9">
    <source>
        <dbReference type="EMBL" id="QOL19978.1"/>
    </source>
</evidence>
<dbReference type="KEGG" id="pbal:CPBP_00753"/>
<comment type="function">
    <text evidence="8">Catalyzes the hydroxylation of 2-nonaprenyl-3-methyl-6-methoxy-1,4-benzoquinol during ubiquinone biosynthesis.</text>
</comment>
<dbReference type="HAMAP" id="MF_01658">
    <property type="entry name" value="COQ7"/>
    <property type="match status" value="1"/>
</dbReference>